<evidence type="ECO:0000256" key="8">
    <source>
        <dbReference type="ARBA" id="ARBA00022833"/>
    </source>
</evidence>
<evidence type="ECO:0000313" key="17">
    <source>
        <dbReference type="EMBL" id="PLR30441.1"/>
    </source>
</evidence>
<dbReference type="EMBL" id="PJZF01000033">
    <property type="protein sequence ID" value="PLR30441.1"/>
    <property type="molecule type" value="Genomic_DNA"/>
</dbReference>
<dbReference type="InterPro" id="IPR054740">
    <property type="entry name" value="PqqF_N_2"/>
</dbReference>
<dbReference type="AlphaFoldDB" id="A0A2N5DUG0"/>
<keyword evidence="10" id="KW-0482">Metalloprotease</keyword>
<keyword evidence="5" id="KW-0645">Protease</keyword>
<dbReference type="GO" id="GO:0004222">
    <property type="term" value="F:metalloendopeptidase activity"/>
    <property type="evidence" value="ECO:0007669"/>
    <property type="project" value="InterPro"/>
</dbReference>
<feature type="domain" description="Peptidase M16 N-terminal" evidence="13">
    <location>
        <begin position="20"/>
        <end position="147"/>
    </location>
</feature>
<accession>A0A2N5DUG0</accession>
<dbReference type="Pfam" id="PF22454">
    <property type="entry name" value="PQQ_syn_pqqF_N_2"/>
    <property type="match status" value="1"/>
</dbReference>
<evidence type="ECO:0000256" key="1">
    <source>
        <dbReference type="ARBA" id="ARBA00001947"/>
    </source>
</evidence>
<dbReference type="PANTHER" id="PTHR43690:SF18">
    <property type="entry name" value="INSULIN-DEGRADING ENZYME-RELATED"/>
    <property type="match status" value="1"/>
</dbReference>
<evidence type="ECO:0000256" key="12">
    <source>
        <dbReference type="ARBA" id="ARBA00030977"/>
    </source>
</evidence>
<keyword evidence="6" id="KW-0479">Metal-binding</keyword>
<dbReference type="InterPro" id="IPR001431">
    <property type="entry name" value="Pept_M16_Zn_BS"/>
</dbReference>
<dbReference type="OrthoDB" id="9811314at2"/>
<evidence type="ECO:0000256" key="2">
    <source>
        <dbReference type="ARBA" id="ARBA00004886"/>
    </source>
</evidence>
<feature type="domain" description="Coenzyme PQQ synthesis protein F-like C-terminal lobe" evidence="16">
    <location>
        <begin position="658"/>
        <end position="756"/>
    </location>
</feature>
<dbReference type="PANTHER" id="PTHR43690">
    <property type="entry name" value="NARDILYSIN"/>
    <property type="match status" value="1"/>
</dbReference>
<dbReference type="InterPro" id="IPR050626">
    <property type="entry name" value="Peptidase_M16"/>
</dbReference>
<comment type="pathway">
    <text evidence="2">Cofactor biosynthesis; pyrroloquinoline quinone biosynthesis.</text>
</comment>
<comment type="caution">
    <text evidence="17">The sequence shown here is derived from an EMBL/GenBank/DDBJ whole genome shotgun (WGS) entry which is preliminary data.</text>
</comment>
<sequence>MPQERATLHLPNGLQVHLICRPKATRAAALVQVGVGSHNEPEAWPGLAHLLEHLLFAGSEGFQGADRLMAWVQATGGQVNATTLATATAFFFEASAQQFEPGLARLVDMLASPLLTPEAQQQETAIIDAEYRLLRTHAETLRAAALMQTLQGPPGLHRFHVGSLASFGPDPDALQQALREYHHRFYHAANMTLWLQGPFTSAELSHLAHRYGEQLPASGQPHFPAVHPVTFAGRRNLAVKVHGVPQLQLAFLLPPTVPATALTLLRQWVRDEAAQGLLATLRARGLCDEVRVLIAYCSTEAWMISLAFSGSDLNPSMHAEIEALFHQWRQALVPLSHTHLQHYAQLARRHADQQTPLDHLREQAFGFPPVSDVDAAFITGWQQLLAHLTPARMARVWAAPDVEGEAVCIQGFPLVLTAFSPAVPAVFSAPAWRFHPVAYDDLPAALPVEMVELPHLHAAEGEGIVLLRAAAGSDLSGGWGHTVRYALQTLAGDMAHRGGELTFARYQGIWLLTCRGDAATLSFALHHLTRTLGHIPESAKGQGARAARQERDARRTEIPIRALLNQLPHALTAHADNQGALPTHWAACLYGGDPALHHRLSHLLSAFPGTVNAPSALTPPSEPACREWALTSDSHDHALLLFCPLRDVTATALAAWRLLAMFYEPRFFQRLRVEMNIGYVVSCRFHHSADRQGILFALQSPHLTAGQLLRHTHDFLDSMTAEIAALSTDALLTYQDALLALQHPADNLIDRAWAAWQKASGHVPVLQDAEIHGLALPTLLASHHQLCHEHTSWWVLSTGQDNSGDREKAGES</sequence>
<dbReference type="Gene3D" id="3.30.830.10">
    <property type="entry name" value="Metalloenzyme, LuxS/M16 peptidase-like"/>
    <property type="match status" value="2"/>
</dbReference>
<feature type="domain" description="Coenzyme PQQ synthesis protein F N-terminal lobe" evidence="14">
    <location>
        <begin position="245"/>
        <end position="395"/>
    </location>
</feature>
<dbReference type="RefSeq" id="WP_101818487.1">
    <property type="nucleotide sequence ID" value="NZ_PJZF01000033.1"/>
</dbReference>
<dbReference type="UniPathway" id="UPA00539"/>
<name>A0A2N5DUG0_9GAMM</name>
<dbReference type="Pfam" id="PF22456">
    <property type="entry name" value="PqqF-like_C_4"/>
    <property type="match status" value="1"/>
</dbReference>
<evidence type="ECO:0000259" key="15">
    <source>
        <dbReference type="Pfam" id="PF22455"/>
    </source>
</evidence>
<protein>
    <recommendedName>
        <fullName evidence="4">Coenzyme PQQ synthesis protein F</fullName>
    </recommendedName>
    <alternativeName>
        <fullName evidence="12">Pyrroloquinoline quinone biosynthesis protein F</fullName>
    </alternativeName>
</protein>
<proteinExistence type="inferred from homology"/>
<dbReference type="SUPFAM" id="SSF63411">
    <property type="entry name" value="LuxS/MPP-like metallohydrolase"/>
    <property type="match status" value="2"/>
</dbReference>
<comment type="function">
    <text evidence="11">Required for coenzyme pyrroloquinoline quinone (PQQ) biosynthesis. It is thought that this protein is a protease that cleaves peptides bond in a small peptide (gene pqqA), providing the glutamate and tyrosine residues which are necessary for the synthesis of PQQ.</text>
</comment>
<keyword evidence="9" id="KW-0884">PQQ biosynthesis</keyword>
<evidence type="ECO:0000259" key="14">
    <source>
        <dbReference type="Pfam" id="PF22454"/>
    </source>
</evidence>
<keyword evidence="18" id="KW-1185">Reference proteome</keyword>
<dbReference type="InterPro" id="IPR011765">
    <property type="entry name" value="Pept_M16_N"/>
</dbReference>
<dbReference type="GO" id="GO:0006508">
    <property type="term" value="P:proteolysis"/>
    <property type="evidence" value="ECO:0007669"/>
    <property type="project" value="UniProtKB-KW"/>
</dbReference>
<organism evidence="17 18">
    <name type="scientific">Chimaeribacter californicus</name>
    <dbReference type="NCBI Taxonomy" id="2060067"/>
    <lineage>
        <taxon>Bacteria</taxon>
        <taxon>Pseudomonadati</taxon>
        <taxon>Pseudomonadota</taxon>
        <taxon>Gammaproteobacteria</taxon>
        <taxon>Enterobacterales</taxon>
        <taxon>Yersiniaceae</taxon>
        <taxon>Chimaeribacter</taxon>
    </lineage>
</organism>
<keyword evidence="8" id="KW-0862">Zinc</keyword>
<dbReference type="InterPro" id="IPR054733">
    <property type="entry name" value="PqqF_C_3"/>
</dbReference>
<evidence type="ECO:0000256" key="3">
    <source>
        <dbReference type="ARBA" id="ARBA00007261"/>
    </source>
</evidence>
<evidence type="ECO:0000256" key="5">
    <source>
        <dbReference type="ARBA" id="ARBA00022670"/>
    </source>
</evidence>
<dbReference type="GO" id="GO:0008270">
    <property type="term" value="F:zinc ion binding"/>
    <property type="evidence" value="ECO:0007669"/>
    <property type="project" value="InterPro"/>
</dbReference>
<evidence type="ECO:0000259" key="13">
    <source>
        <dbReference type="Pfam" id="PF00675"/>
    </source>
</evidence>
<evidence type="ECO:0000313" key="18">
    <source>
        <dbReference type="Proteomes" id="UP000234240"/>
    </source>
</evidence>
<evidence type="ECO:0000256" key="6">
    <source>
        <dbReference type="ARBA" id="ARBA00022723"/>
    </source>
</evidence>
<comment type="cofactor">
    <cofactor evidence="1">
        <name>Zn(2+)</name>
        <dbReference type="ChEBI" id="CHEBI:29105"/>
    </cofactor>
</comment>
<evidence type="ECO:0000259" key="16">
    <source>
        <dbReference type="Pfam" id="PF22456"/>
    </source>
</evidence>
<dbReference type="Pfam" id="PF00675">
    <property type="entry name" value="Peptidase_M16"/>
    <property type="match status" value="1"/>
</dbReference>
<dbReference type="Proteomes" id="UP000234240">
    <property type="component" value="Unassembled WGS sequence"/>
</dbReference>
<dbReference type="InterPro" id="IPR011844">
    <property type="entry name" value="PQQ_synth_PqqF"/>
</dbReference>
<dbReference type="Pfam" id="PF22455">
    <property type="entry name" value="PqqF_C_3"/>
    <property type="match status" value="1"/>
</dbReference>
<evidence type="ECO:0000256" key="7">
    <source>
        <dbReference type="ARBA" id="ARBA00022801"/>
    </source>
</evidence>
<dbReference type="InterPro" id="IPR054734">
    <property type="entry name" value="PqqF-like_C_4"/>
</dbReference>
<dbReference type="NCBIfam" id="TIGR02110">
    <property type="entry name" value="PQQ_syn_pqqF"/>
    <property type="match status" value="1"/>
</dbReference>
<keyword evidence="7" id="KW-0378">Hydrolase</keyword>
<evidence type="ECO:0000256" key="11">
    <source>
        <dbReference type="ARBA" id="ARBA00024932"/>
    </source>
</evidence>
<evidence type="ECO:0000256" key="4">
    <source>
        <dbReference type="ARBA" id="ARBA00015088"/>
    </source>
</evidence>
<evidence type="ECO:0000256" key="9">
    <source>
        <dbReference type="ARBA" id="ARBA00022905"/>
    </source>
</evidence>
<feature type="domain" description="Coenzyme PQQ synthesis protein F C-terminal lobe" evidence="15">
    <location>
        <begin position="481"/>
        <end position="587"/>
    </location>
</feature>
<gene>
    <name evidence="17" type="primary">pqqF</name>
    <name evidence="17" type="ORF">CYR55_22180</name>
</gene>
<dbReference type="PROSITE" id="PS00143">
    <property type="entry name" value="INSULINASE"/>
    <property type="match status" value="1"/>
</dbReference>
<comment type="similarity">
    <text evidence="3">Belongs to the peptidase M16 family.</text>
</comment>
<dbReference type="GO" id="GO:0018189">
    <property type="term" value="P:pyrroloquinoline quinone biosynthetic process"/>
    <property type="evidence" value="ECO:0007669"/>
    <property type="project" value="UniProtKB-UniPathway"/>
</dbReference>
<evidence type="ECO:0000256" key="10">
    <source>
        <dbReference type="ARBA" id="ARBA00023049"/>
    </source>
</evidence>
<reference evidence="17 18" key="1">
    <citation type="submission" date="2017-12" db="EMBL/GenBank/DDBJ databases">
        <title>Characterization of six clinical isolates of Enterochimera gen. nov., a novel genus of the Yersiniaciae family and the three species Enterochimera arupensis sp. nov., Enterochimera coloradensis sp. nov, and Enterochimera californica sp. nov.</title>
        <authorList>
            <person name="Rossi A."/>
            <person name="Fisher M."/>
        </authorList>
    </citation>
    <scope>NUCLEOTIDE SEQUENCE [LARGE SCALE GENOMIC DNA]</scope>
    <source>
        <strain evidence="18">2015-Iso6</strain>
    </source>
</reference>
<dbReference type="InterPro" id="IPR011249">
    <property type="entry name" value="Metalloenz_LuxS/M16"/>
</dbReference>